<name>A0A9N7U9A3_PLEPL</name>
<gene>
    <name evidence="2" type="ORF">PLEPLA_LOCUS13978</name>
</gene>
<feature type="transmembrane region" description="Helical" evidence="1">
    <location>
        <begin position="88"/>
        <end position="109"/>
    </location>
</feature>
<comment type="caution">
    <text evidence="2">The sequence shown here is derived from an EMBL/GenBank/DDBJ whole genome shotgun (WGS) entry which is preliminary data.</text>
</comment>
<dbReference type="Proteomes" id="UP001153269">
    <property type="component" value="Unassembled WGS sequence"/>
</dbReference>
<keyword evidence="3" id="KW-1185">Reference proteome</keyword>
<proteinExistence type="predicted"/>
<dbReference type="AlphaFoldDB" id="A0A9N7U9A3"/>
<keyword evidence="1" id="KW-1133">Transmembrane helix</keyword>
<keyword evidence="1" id="KW-0812">Transmembrane</keyword>
<evidence type="ECO:0000256" key="1">
    <source>
        <dbReference type="SAM" id="Phobius"/>
    </source>
</evidence>
<dbReference type="EMBL" id="CADEAL010000855">
    <property type="protein sequence ID" value="CAB1426044.1"/>
    <property type="molecule type" value="Genomic_DNA"/>
</dbReference>
<accession>A0A9N7U9A3</accession>
<protein>
    <submittedName>
        <fullName evidence="2">Uncharacterized protein</fullName>
    </submittedName>
</protein>
<evidence type="ECO:0000313" key="3">
    <source>
        <dbReference type="Proteomes" id="UP001153269"/>
    </source>
</evidence>
<evidence type="ECO:0000313" key="2">
    <source>
        <dbReference type="EMBL" id="CAB1426044.1"/>
    </source>
</evidence>
<keyword evidence="1" id="KW-0472">Membrane</keyword>
<reference evidence="2" key="1">
    <citation type="submission" date="2020-03" db="EMBL/GenBank/DDBJ databases">
        <authorList>
            <person name="Weist P."/>
        </authorList>
    </citation>
    <scope>NUCLEOTIDE SEQUENCE</scope>
</reference>
<organism evidence="2 3">
    <name type="scientific">Pleuronectes platessa</name>
    <name type="common">European plaice</name>
    <dbReference type="NCBI Taxonomy" id="8262"/>
    <lineage>
        <taxon>Eukaryota</taxon>
        <taxon>Metazoa</taxon>
        <taxon>Chordata</taxon>
        <taxon>Craniata</taxon>
        <taxon>Vertebrata</taxon>
        <taxon>Euteleostomi</taxon>
        <taxon>Actinopterygii</taxon>
        <taxon>Neopterygii</taxon>
        <taxon>Teleostei</taxon>
        <taxon>Neoteleostei</taxon>
        <taxon>Acanthomorphata</taxon>
        <taxon>Carangaria</taxon>
        <taxon>Pleuronectiformes</taxon>
        <taxon>Pleuronectoidei</taxon>
        <taxon>Pleuronectidae</taxon>
        <taxon>Pleuronectes</taxon>
    </lineage>
</organism>
<sequence>MDYQMGAIHLALPSLLLLFLLLLPLLLLTFYLCCKTSGSDSLRLGGHGLLLPLKAPFHSDILYTFSFFPSHAVSSITSLTPFYTKQGAVFSGLLLLPLCPSLSLSATILERSICRSGY</sequence>